<keyword evidence="3" id="KW-0963">Cytoplasm</keyword>
<keyword evidence="7" id="KW-1185">Reference proteome</keyword>
<comment type="similarity">
    <text evidence="2">Belongs to the CRISPR system Cmr5 family.</text>
</comment>
<evidence type="ECO:0000256" key="1">
    <source>
        <dbReference type="ARBA" id="ARBA00004496"/>
    </source>
</evidence>
<dbReference type="AlphaFoldDB" id="A5D0Z0"/>
<dbReference type="STRING" id="370438.PTH_1924"/>
<gene>
    <name evidence="6" type="ordered locus">PTH_1924</name>
</gene>
<dbReference type="InterPro" id="IPR010160">
    <property type="entry name" value="CRISPR-assoc_prot_Cmr5"/>
</dbReference>
<name>A5D0Z0_PELTS</name>
<dbReference type="Gene3D" id="1.10.520.30">
    <property type="entry name" value="AF1862-like domain"/>
    <property type="match status" value="1"/>
</dbReference>
<dbReference type="Pfam" id="PF09701">
    <property type="entry name" value="Cas_Cmr5"/>
    <property type="match status" value="1"/>
</dbReference>
<evidence type="ECO:0000256" key="2">
    <source>
        <dbReference type="ARBA" id="ARBA00006161"/>
    </source>
</evidence>
<dbReference type="GO" id="GO:0005737">
    <property type="term" value="C:cytoplasm"/>
    <property type="evidence" value="ECO:0007669"/>
    <property type="project" value="UniProtKB-SubCell"/>
</dbReference>
<dbReference type="GO" id="GO:0051607">
    <property type="term" value="P:defense response to virus"/>
    <property type="evidence" value="ECO:0007669"/>
    <property type="project" value="UniProtKB-KW"/>
</dbReference>
<dbReference type="eggNOG" id="COG3337">
    <property type="taxonomic scope" value="Bacteria"/>
</dbReference>
<dbReference type="EMBL" id="AP009389">
    <property type="protein sequence ID" value="BAF60105.1"/>
    <property type="molecule type" value="Genomic_DNA"/>
</dbReference>
<comment type="subcellular location">
    <subcellularLocation>
        <location evidence="1">Cytoplasm</location>
    </subcellularLocation>
</comment>
<dbReference type="CDD" id="cd09749">
    <property type="entry name" value="Cmr5_III-B"/>
    <property type="match status" value="1"/>
</dbReference>
<dbReference type="Proteomes" id="UP000006556">
    <property type="component" value="Chromosome"/>
</dbReference>
<organism evidence="6 7">
    <name type="scientific">Pelotomaculum thermopropionicum (strain DSM 13744 / JCM 10971 / SI)</name>
    <dbReference type="NCBI Taxonomy" id="370438"/>
    <lineage>
        <taxon>Bacteria</taxon>
        <taxon>Bacillati</taxon>
        <taxon>Bacillota</taxon>
        <taxon>Clostridia</taxon>
        <taxon>Eubacteriales</taxon>
        <taxon>Desulfotomaculaceae</taxon>
        <taxon>Pelotomaculum</taxon>
    </lineage>
</organism>
<evidence type="ECO:0000256" key="5">
    <source>
        <dbReference type="ARBA" id="ARBA00030001"/>
    </source>
</evidence>
<dbReference type="HOGENOM" id="CLU_120836_2_1_9"/>
<dbReference type="InterPro" id="IPR023101">
    <property type="entry name" value="AF1862-like_dom_sf"/>
</dbReference>
<protein>
    <recommendedName>
        <fullName evidence="5">CRISPR type III-B/RAMP module-associated protein Cmr5</fullName>
    </recommendedName>
</protein>
<dbReference type="NCBIfam" id="TIGR01881">
    <property type="entry name" value="cas_Cmr5"/>
    <property type="match status" value="1"/>
</dbReference>
<reference evidence="7" key="1">
    <citation type="journal article" date="2008" name="Genome Res.">
        <title>The genome of Pelotomaculum thermopropionicum reveals niche-associated evolution in anaerobic microbiota.</title>
        <authorList>
            <person name="Kosaka T."/>
            <person name="Kato S."/>
            <person name="Shimoyama T."/>
            <person name="Ishii S."/>
            <person name="Abe T."/>
            <person name="Watanabe K."/>
        </authorList>
    </citation>
    <scope>NUCLEOTIDE SEQUENCE [LARGE SCALE GENOMIC DNA]</scope>
    <source>
        <strain evidence="7">DSM 13744 / JCM 10971 / SI</strain>
    </source>
</reference>
<evidence type="ECO:0000256" key="3">
    <source>
        <dbReference type="ARBA" id="ARBA00022490"/>
    </source>
</evidence>
<evidence type="ECO:0000313" key="7">
    <source>
        <dbReference type="Proteomes" id="UP000006556"/>
    </source>
</evidence>
<sequence length="128" mass="14221">MLTRNQEYAARIYQQVKQLADKEDKDKCKKYGSMSHRLPVLIRTAGLAQALAFVEARGDAGGKKLLEDIAIVLDFKGKEALLESSRGAELPEYMLLTRKVLAALTWYKRFAQSVLSVESGAAEEDGTK</sequence>
<proteinExistence type="inferred from homology"/>
<dbReference type="SUPFAM" id="SSF158568">
    <property type="entry name" value="AF1862-like"/>
    <property type="match status" value="1"/>
</dbReference>
<accession>A5D0Z0</accession>
<evidence type="ECO:0000256" key="4">
    <source>
        <dbReference type="ARBA" id="ARBA00023118"/>
    </source>
</evidence>
<evidence type="ECO:0000313" key="6">
    <source>
        <dbReference type="EMBL" id="BAF60105.1"/>
    </source>
</evidence>
<keyword evidence="4" id="KW-0051">Antiviral defense</keyword>
<dbReference type="KEGG" id="pth:PTH_1924"/>